<proteinExistence type="inferred from homology"/>
<name>A0A317R8U8_9BURK</name>
<evidence type="ECO:0000313" key="4">
    <source>
        <dbReference type="Proteomes" id="UP000246483"/>
    </source>
</evidence>
<dbReference type="Proteomes" id="UP000246483">
    <property type="component" value="Unassembled WGS sequence"/>
</dbReference>
<comment type="similarity">
    <text evidence="1">Belongs to the outer membrane factor (OMF) (TC 1.B.17) family.</text>
</comment>
<accession>A0A317R8U8</accession>
<dbReference type="AlphaFoldDB" id="A0A317R8U8"/>
<dbReference type="EMBL" id="QGUB01000007">
    <property type="protein sequence ID" value="PWW44560.1"/>
    <property type="molecule type" value="Genomic_DNA"/>
</dbReference>
<dbReference type="Gene3D" id="2.20.200.10">
    <property type="entry name" value="Outer membrane efflux proteins (OEP)"/>
    <property type="match status" value="1"/>
</dbReference>
<keyword evidence="4" id="KW-1185">Reference proteome</keyword>
<dbReference type="PANTHER" id="PTHR30203">
    <property type="entry name" value="OUTER MEMBRANE CATION EFFLUX PROTEIN"/>
    <property type="match status" value="1"/>
</dbReference>
<dbReference type="RefSeq" id="WP_019373547.1">
    <property type="nucleotide sequence ID" value="NZ_ALEE01000295.1"/>
</dbReference>
<keyword evidence="3" id="KW-0449">Lipoprotein</keyword>
<feature type="region of interest" description="Disordered" evidence="2">
    <location>
        <begin position="273"/>
        <end position="307"/>
    </location>
</feature>
<dbReference type="Pfam" id="PF02321">
    <property type="entry name" value="OEP"/>
    <property type="match status" value="2"/>
</dbReference>
<protein>
    <submittedName>
        <fullName evidence="3">NodT family efflux transporter outer membrane factor (OMF) lipoprotein</fullName>
    </submittedName>
</protein>
<evidence type="ECO:0000313" key="3">
    <source>
        <dbReference type="EMBL" id="PWW44560.1"/>
    </source>
</evidence>
<sequence length="517" mass="54169">MGLLRLPSALRAALLGVLALGLLPGCTSLAPPYQAPPLPVPATLQTGTPATDEAPPLASAAVTASDFVQDERLRALLDMALAGNRDLRVAVLAVERARAQYGIAQADRLPTLNASGNAGRTRTADDLTAAGRGNTSNQYSVGAGLAGFELDFWGRVRNLNEVALQEFLRSEDQQASARISLASELALAWVGLDADARRLQLARATLAARERQLELTRRSHALGAASGLTLAQVQTTVDGARTEAAAYEAQVARGRNVLALLAGAPVSPRLLPPGAQALRADGPSSVAARPSETATGAPAEAAPLPPPVQAAALPEVPADLPSSVLLARPDIRAAERALQAAHAQIGAARAAFFPSISLTASVGTASNELSGLFAGGNHTWSFAPQIRLPIFDAGRNRANLRAAEVAREMALAQYERAIQGAFREVMDALAERATLAERLAAQRSLLAATRRSFELSEARFRLGADSYLAVLDAQRSLYAAQQGLIALELAEQANRIALFRALGGQWRPRPEAVPGLS</sequence>
<dbReference type="InterPro" id="IPR010131">
    <property type="entry name" value="MdtP/NodT-like"/>
</dbReference>
<organism evidence="3 4">
    <name type="scientific">Melaminivora alkalimesophila</name>
    <dbReference type="NCBI Taxonomy" id="1165852"/>
    <lineage>
        <taxon>Bacteria</taxon>
        <taxon>Pseudomonadati</taxon>
        <taxon>Pseudomonadota</taxon>
        <taxon>Betaproteobacteria</taxon>
        <taxon>Burkholderiales</taxon>
        <taxon>Comamonadaceae</taxon>
        <taxon>Melaminivora</taxon>
    </lineage>
</organism>
<dbReference type="SUPFAM" id="SSF56954">
    <property type="entry name" value="Outer membrane efflux proteins (OEP)"/>
    <property type="match status" value="1"/>
</dbReference>
<dbReference type="PANTHER" id="PTHR30203:SF32">
    <property type="entry name" value="CATION EFFLUX SYSTEM PROTEIN CUSC"/>
    <property type="match status" value="1"/>
</dbReference>
<dbReference type="InterPro" id="IPR003423">
    <property type="entry name" value="OMP_efflux"/>
</dbReference>
<evidence type="ECO:0000256" key="2">
    <source>
        <dbReference type="SAM" id="MobiDB-lite"/>
    </source>
</evidence>
<reference evidence="3 4" key="1">
    <citation type="submission" date="2018-05" db="EMBL/GenBank/DDBJ databases">
        <title>Genomic Encyclopedia of Type Strains, Phase IV (KMG-IV): sequencing the most valuable type-strain genomes for metagenomic binning, comparative biology and taxonomic classification.</title>
        <authorList>
            <person name="Goeker M."/>
        </authorList>
    </citation>
    <scope>NUCLEOTIDE SEQUENCE [LARGE SCALE GENOMIC DNA]</scope>
    <source>
        <strain evidence="3 4">DSM 26006</strain>
    </source>
</reference>
<comment type="caution">
    <text evidence="3">The sequence shown here is derived from an EMBL/GenBank/DDBJ whole genome shotgun (WGS) entry which is preliminary data.</text>
</comment>
<evidence type="ECO:0000256" key="1">
    <source>
        <dbReference type="ARBA" id="ARBA00007613"/>
    </source>
</evidence>
<dbReference type="Gene3D" id="1.20.1600.10">
    <property type="entry name" value="Outer membrane efflux proteins (OEP)"/>
    <property type="match status" value="1"/>
</dbReference>
<dbReference type="GO" id="GO:0015562">
    <property type="term" value="F:efflux transmembrane transporter activity"/>
    <property type="evidence" value="ECO:0007669"/>
    <property type="project" value="InterPro"/>
</dbReference>
<gene>
    <name evidence="3" type="ORF">DFR36_10726</name>
</gene>